<keyword evidence="13 17" id="KW-0408">Iron</keyword>
<dbReference type="GO" id="GO:0046872">
    <property type="term" value="F:metal ion binding"/>
    <property type="evidence" value="ECO:0007669"/>
    <property type="project" value="UniProtKB-UniRule"/>
</dbReference>
<keyword evidence="12 17" id="KW-1133">Transmembrane helix</keyword>
<keyword evidence="15 17" id="KW-0496">Mitochondrion</keyword>
<evidence type="ECO:0000256" key="3">
    <source>
        <dbReference type="ARBA" id="ARBA00011649"/>
    </source>
</evidence>
<evidence type="ECO:0000256" key="10">
    <source>
        <dbReference type="ARBA" id="ARBA00022792"/>
    </source>
</evidence>
<evidence type="ECO:0000259" key="18">
    <source>
        <dbReference type="PROSITE" id="PS51002"/>
    </source>
</evidence>
<comment type="similarity">
    <text evidence="17">Belongs to the cytochrome b family.</text>
</comment>
<evidence type="ECO:0000256" key="8">
    <source>
        <dbReference type="ARBA" id="ARBA00022692"/>
    </source>
</evidence>
<accession>Q1HBD7</accession>
<keyword evidence="10" id="KW-0999">Mitochondrion inner membrane</keyword>
<dbReference type="PANTHER" id="PTHR19271:SF16">
    <property type="entry name" value="CYTOCHROME B"/>
    <property type="match status" value="1"/>
</dbReference>
<dbReference type="PROSITE" id="PS51003">
    <property type="entry name" value="CYTB_CTER"/>
    <property type="match status" value="1"/>
</dbReference>
<feature type="transmembrane region" description="Helical" evidence="17">
    <location>
        <begin position="213"/>
        <end position="238"/>
    </location>
</feature>
<dbReference type="InterPro" id="IPR036150">
    <property type="entry name" value="Cyt_b/b6_C_sf"/>
</dbReference>
<geneLocation type="mitochondrion" evidence="20"/>
<dbReference type="Pfam" id="PF00033">
    <property type="entry name" value="Cytochrome_B"/>
    <property type="match status" value="1"/>
</dbReference>
<evidence type="ECO:0000256" key="16">
    <source>
        <dbReference type="ARBA" id="ARBA00023136"/>
    </source>
</evidence>
<feature type="domain" description="Cytochrome b/b6 C-terminal region profile" evidence="19">
    <location>
        <begin position="199"/>
        <end position="356"/>
    </location>
</feature>
<name>Q1HBD7_THACS</name>
<comment type="subcellular location">
    <subcellularLocation>
        <location evidence="2">Mitochondrion inner membrane</location>
        <topology evidence="2">Multi-pass membrane protein</topology>
    </subcellularLocation>
</comment>
<dbReference type="CDD" id="cd00284">
    <property type="entry name" value="Cytochrome_b_N"/>
    <property type="match status" value="1"/>
</dbReference>
<comment type="subunit">
    <text evidence="3">The main subunits of complex b-c1 are: cytochrome b, cytochrome c1 and the Rieske protein.</text>
</comment>
<feature type="domain" description="Cytochrome b/b6 N-terminal region profile" evidence="18">
    <location>
        <begin position="1"/>
        <end position="198"/>
    </location>
</feature>
<keyword evidence="7 17" id="KW-0679">Respiratory chain</keyword>
<organism evidence="20">
    <name type="scientific">Thaumamermis cosgrovei</name>
    <name type="common">Pillbug parasitic nematode</name>
    <dbReference type="NCBI Taxonomy" id="382538"/>
    <lineage>
        <taxon>Eukaryota</taxon>
        <taxon>Metazoa</taxon>
        <taxon>Ecdysozoa</taxon>
        <taxon>Nematoda</taxon>
        <taxon>Enoplea</taxon>
        <taxon>Dorylaimia</taxon>
        <taxon>Mermithida</taxon>
        <taxon>Mermithoidea</taxon>
        <taxon>Mermithidae</taxon>
        <taxon>Thaumamermis</taxon>
    </lineage>
</organism>
<evidence type="ECO:0000256" key="7">
    <source>
        <dbReference type="ARBA" id="ARBA00022660"/>
    </source>
</evidence>
<feature type="transmembrane region" description="Helical" evidence="17">
    <location>
        <begin position="276"/>
        <end position="295"/>
    </location>
</feature>
<evidence type="ECO:0000256" key="1">
    <source>
        <dbReference type="ARBA" id="ARBA00002566"/>
    </source>
</evidence>
<evidence type="ECO:0000313" key="20">
    <source>
        <dbReference type="EMBL" id="ABF48157.1"/>
    </source>
</evidence>
<evidence type="ECO:0000256" key="2">
    <source>
        <dbReference type="ARBA" id="ARBA00004448"/>
    </source>
</evidence>
<keyword evidence="5 17" id="KW-0813">Transport</keyword>
<dbReference type="GO" id="GO:0006122">
    <property type="term" value="P:mitochondrial electron transport, ubiquinol to cytochrome c"/>
    <property type="evidence" value="ECO:0007669"/>
    <property type="project" value="TreeGrafter"/>
</dbReference>
<evidence type="ECO:0000256" key="6">
    <source>
        <dbReference type="ARBA" id="ARBA00022617"/>
    </source>
</evidence>
<sequence length="356" mass="41571">MFIKKLVFSLKSPMNLSYWWNLGSLLGLMIVVQILSGFMLTFYYENSPYSFNSLWMIHLDMVKGYLLHYIHLNMASYVFMIMYLHIIKGLLYNSFSQLKYLWISGWVLMMIMMMIAFMGYVLPWGQMSLWGATVITNLISAFPIVGISLVEWVWGGYFVSNFTMKLFFSLHFLIPFILLIMILMHLFILHLFGSSSPLGGFNMLMKEEFDLIYIWKDAVNILILMIMMILSLFFPYVFGDPENFIKASPMISPIHIQPEWYFLHYYAILRSIPNKLGAVIFFIMALMMVLSLGLLSAKFQVQSTNSWFLSVNIFVVVNMMLMWLGGCPVEAPFLLLSKIFTIMYFINPVMLFFLVK</sequence>
<keyword evidence="16 17" id="KW-0472">Membrane</keyword>
<dbReference type="InterPro" id="IPR048259">
    <property type="entry name" value="Cytochrome_b_N_euk/bac"/>
</dbReference>
<gene>
    <name evidence="20" type="primary">cob</name>
</gene>
<dbReference type="InterPro" id="IPR016174">
    <property type="entry name" value="Di-haem_cyt_TM"/>
</dbReference>
<keyword evidence="8 17" id="KW-0812">Transmembrane</keyword>
<evidence type="ECO:0000256" key="15">
    <source>
        <dbReference type="ARBA" id="ARBA00023128"/>
    </source>
</evidence>
<reference evidence="20" key="1">
    <citation type="journal article" date="2005" name="J. Nematol.">
        <title>Rolling circle amplification of complete nematode mitochondrial genomes.</title>
        <authorList>
            <person name="Tang S."/>
            <person name="Hyman B."/>
        </authorList>
    </citation>
    <scope>NUCLEOTIDE SEQUENCE</scope>
</reference>
<evidence type="ECO:0000256" key="4">
    <source>
        <dbReference type="ARBA" id="ARBA00013531"/>
    </source>
</evidence>
<dbReference type="AlphaFoldDB" id="Q1HBD7"/>
<evidence type="ECO:0000256" key="14">
    <source>
        <dbReference type="ARBA" id="ARBA00023075"/>
    </source>
</evidence>
<dbReference type="Gene3D" id="1.20.810.10">
    <property type="entry name" value="Cytochrome Bc1 Complex, Chain C"/>
    <property type="match status" value="1"/>
</dbReference>
<dbReference type="SUPFAM" id="SSF81342">
    <property type="entry name" value="Transmembrane di-heme cytochromes"/>
    <property type="match status" value="1"/>
</dbReference>
<keyword evidence="6 17" id="KW-0349">Heme</keyword>
<proteinExistence type="inferred from homology"/>
<dbReference type="GO" id="GO:0008121">
    <property type="term" value="F:quinol-cytochrome-c reductase activity"/>
    <property type="evidence" value="ECO:0007669"/>
    <property type="project" value="TreeGrafter"/>
</dbReference>
<evidence type="ECO:0000259" key="19">
    <source>
        <dbReference type="PROSITE" id="PS51003"/>
    </source>
</evidence>
<dbReference type="PANTHER" id="PTHR19271">
    <property type="entry name" value="CYTOCHROME B"/>
    <property type="match status" value="1"/>
</dbReference>
<keyword evidence="11 17" id="KW-0249">Electron transport</keyword>
<protein>
    <recommendedName>
        <fullName evidence="4 17">Cytochrome b</fullName>
    </recommendedName>
</protein>
<dbReference type="SUPFAM" id="SSF81648">
    <property type="entry name" value="a domain/subunit of cytochrome bc1 complex (Ubiquinol-cytochrome c reductase)"/>
    <property type="match status" value="1"/>
</dbReference>
<feature type="transmembrane region" description="Helical" evidence="17">
    <location>
        <begin position="20"/>
        <end position="44"/>
    </location>
</feature>
<dbReference type="Pfam" id="PF00032">
    <property type="entry name" value="Cytochrom_B_C"/>
    <property type="match status" value="1"/>
</dbReference>
<comment type="cofactor">
    <cofactor evidence="17">
        <name>heme b</name>
        <dbReference type="ChEBI" id="CHEBI:60344"/>
    </cofactor>
    <text evidence="17">Binds 2 heme groups non-covalently.</text>
</comment>
<evidence type="ECO:0000256" key="11">
    <source>
        <dbReference type="ARBA" id="ARBA00022982"/>
    </source>
</evidence>
<evidence type="ECO:0000256" key="13">
    <source>
        <dbReference type="ARBA" id="ARBA00023004"/>
    </source>
</evidence>
<feature type="transmembrane region" description="Helical" evidence="17">
    <location>
        <begin position="307"/>
        <end position="325"/>
    </location>
</feature>
<dbReference type="InterPro" id="IPR005798">
    <property type="entry name" value="Cyt_b/b6_C"/>
</dbReference>
<feature type="transmembrane region" description="Helical" evidence="17">
    <location>
        <begin position="65"/>
        <end position="87"/>
    </location>
</feature>
<dbReference type="InterPro" id="IPR027387">
    <property type="entry name" value="Cytb/b6-like_sf"/>
</dbReference>
<dbReference type="InterPro" id="IPR005797">
    <property type="entry name" value="Cyt_b/b6_N"/>
</dbReference>
<feature type="transmembrane region" description="Helical" evidence="17">
    <location>
        <begin position="331"/>
        <end position="355"/>
    </location>
</feature>
<reference evidence="20" key="2">
    <citation type="submission" date="2006-04" db="EMBL/GenBank/DDBJ databases">
        <authorList>
            <person name="Tang S."/>
            <person name="Hyman B."/>
        </authorList>
    </citation>
    <scope>NUCLEOTIDE SEQUENCE</scope>
</reference>
<evidence type="ECO:0000256" key="9">
    <source>
        <dbReference type="ARBA" id="ARBA00022723"/>
    </source>
</evidence>
<evidence type="ECO:0000256" key="5">
    <source>
        <dbReference type="ARBA" id="ARBA00022448"/>
    </source>
</evidence>
<evidence type="ECO:0000256" key="17">
    <source>
        <dbReference type="RuleBase" id="RU362117"/>
    </source>
</evidence>
<feature type="transmembrane region" description="Helical" evidence="17">
    <location>
        <begin position="166"/>
        <end position="192"/>
    </location>
</feature>
<dbReference type="GO" id="GO:0016491">
    <property type="term" value="F:oxidoreductase activity"/>
    <property type="evidence" value="ECO:0007669"/>
    <property type="project" value="UniProtKB-UniRule"/>
</dbReference>
<dbReference type="EMBL" id="DQ520858">
    <property type="protein sequence ID" value="ABF48157.1"/>
    <property type="molecule type" value="Genomic_DNA"/>
</dbReference>
<feature type="transmembrane region" description="Helical" evidence="17">
    <location>
        <begin position="99"/>
        <end position="122"/>
    </location>
</feature>
<keyword evidence="9 17" id="KW-0479">Metal-binding</keyword>
<comment type="function">
    <text evidence="1 17">Component of the ubiquinol-cytochrome c reductase complex (complex III or cytochrome b-c1 complex) that is part of the mitochondrial respiratory chain. The b-c1 complex mediates electron transfer from ubiquinol to cytochrome c. Contributes to the generation of a proton gradient across the mitochondrial membrane that is then used for ATP synthesis.</text>
</comment>
<dbReference type="GO" id="GO:0005743">
    <property type="term" value="C:mitochondrial inner membrane"/>
    <property type="evidence" value="ECO:0007669"/>
    <property type="project" value="UniProtKB-SubCell"/>
</dbReference>
<evidence type="ECO:0000256" key="12">
    <source>
        <dbReference type="ARBA" id="ARBA00022989"/>
    </source>
</evidence>
<keyword evidence="14" id="KW-0830">Ubiquinone</keyword>
<dbReference type="EMBL" id="DQ520857">
    <property type="protein sequence ID" value="ABF48145.1"/>
    <property type="molecule type" value="Genomic_DNA"/>
</dbReference>
<dbReference type="PROSITE" id="PS51002">
    <property type="entry name" value="CYTB_NTER"/>
    <property type="match status" value="1"/>
</dbReference>
<feature type="transmembrane region" description="Helical" evidence="17">
    <location>
        <begin position="129"/>
        <end position="154"/>
    </location>
</feature>